<evidence type="ECO:0000256" key="1">
    <source>
        <dbReference type="SAM" id="MobiDB-lite"/>
    </source>
</evidence>
<feature type="transmembrane region" description="Helical" evidence="2">
    <location>
        <begin position="976"/>
        <end position="1001"/>
    </location>
</feature>
<accession>A0A150N846</accession>
<feature type="region of interest" description="Disordered" evidence="1">
    <location>
        <begin position="270"/>
        <end position="311"/>
    </location>
</feature>
<feature type="compositionally biased region" description="Polar residues" evidence="1">
    <location>
        <begin position="298"/>
        <end position="311"/>
    </location>
</feature>
<dbReference type="GO" id="GO:0005886">
    <property type="term" value="C:plasma membrane"/>
    <property type="evidence" value="ECO:0007669"/>
    <property type="project" value="TreeGrafter"/>
</dbReference>
<dbReference type="PANTHER" id="PTHR32063">
    <property type="match status" value="1"/>
</dbReference>
<protein>
    <recommendedName>
        <fullName evidence="5">Swarming motility protein SwrC</fullName>
    </recommendedName>
</protein>
<feature type="transmembrane region" description="Helical" evidence="2">
    <location>
        <begin position="1053"/>
        <end position="1076"/>
    </location>
</feature>
<feature type="transmembrane region" description="Helical" evidence="2">
    <location>
        <begin position="434"/>
        <end position="451"/>
    </location>
</feature>
<dbReference type="SUPFAM" id="SSF82693">
    <property type="entry name" value="Multidrug efflux transporter AcrB pore domain, PN1, PN2, PC1 and PC2 subdomains"/>
    <property type="match status" value="2"/>
</dbReference>
<evidence type="ECO:0008006" key="5">
    <source>
        <dbReference type="Google" id="ProtNLM"/>
    </source>
</evidence>
<keyword evidence="2" id="KW-0812">Transmembrane</keyword>
<comment type="caution">
    <text evidence="3">The sequence shown here is derived from an EMBL/GenBank/DDBJ whole genome shotgun (WGS) entry which is preliminary data.</text>
</comment>
<dbReference type="Gene3D" id="1.20.1640.10">
    <property type="entry name" value="Multidrug efflux transporter AcrB transmembrane domain"/>
    <property type="match status" value="3"/>
</dbReference>
<feature type="compositionally biased region" description="Low complexity" evidence="1">
    <location>
        <begin position="270"/>
        <end position="284"/>
    </location>
</feature>
<dbReference type="Proteomes" id="UP000075324">
    <property type="component" value="Unassembled WGS sequence"/>
</dbReference>
<keyword evidence="2" id="KW-1133">Transmembrane helix</keyword>
<dbReference type="EMBL" id="LQYW01000005">
    <property type="protein sequence ID" value="KYD32865.1"/>
    <property type="molecule type" value="Genomic_DNA"/>
</dbReference>
<feature type="transmembrane region" description="Helical" evidence="2">
    <location>
        <begin position="601"/>
        <end position="626"/>
    </location>
</feature>
<sequence length="1092" mass="119394">MITAVNESSENGKRREVEKMLDRIIHFSLKNKFAVWLLTIIVMAAGLYSGMTMKLETIPNINTPVISVVTAYPGATPEEVANKVTIPIEKAVKNLNGVDIVTSSSFQNASSVQITYDYEKDMDEAKKELEEALTSIQFPEGVDKPKISKISFNSIPVMALSISDKKASLADLTKMVEDEIVPSLERINGVSSVQISGQQIEEVQIALDDKKLAQLGLNKETVQNVIKGSDVSFPLGLYTFNDKEQSVVVDGNITTLEDLKNLEIPIIPQASSPNNGMNANAGGPDLQGGQPAPDANHSAITPNHNTGNQTIARNNQANGLSQQAQGLPTVKLGEIADIQVVEEAESISRTNGKEAIGLQIVKAADANTVTVVNEIKKELDKFADKIDGLQIITSFDMATPIEESIKTMVDKALFGALFAAIIILLFLRNIRSTLIAVISIPLSVLIALLVLKQLDITLNMMTLGAMTVAIGRVIDDSIVVIENIYRRLHLKEEKLKGKQLIREATKEMFIPIMSSTIVTIVVFLPLGLVKGMVGELFLPFALTIVFALLASLLVAITIVPLMGHTLFQKELKGQSEHKKEKHGKLAEQYKKILNWSLNHKIVTSLIAVFLLVASVFLVPVIGVSFLPADEEKMMVITYKPAPGETLEQVKEYTFAAEKYFLNKKNVKTVQLSIGSENPMNPGDTNSAMMFVAYDDDTPNFEKEKEQVIKDLQGKVKQGEWQQQDFSGNAGSNQLVYYVYGESREELEPIVNKIQDLMKKEKDLTKIDSSISETYDEFTLVADHEKLSKLGLTAAQIGLELMPTRQNPVVTTIEKDGKELNVYFKIEEQNHESINDLTNQKIQSPLGFEVPIKELVEVKKGKTSDTITHRDGKIYAEVSAQVKTKDVSKVAASLQKEVDKIKLPKNVEISTGGVTEDITETFTQLGLAMIAAVAIVYFVLVVTFGGALTPFVILFSLPFTIIGALLALFITGETISVSAMIGALMLIGIVVTNAIVLIDRVIHKEKEGLSTREALLEAGATRLRPILMTALATVGALIPLAVGMEGSGLISKGMAVTVMGGLTSSTLLTLLIVPIVYESLSRFRRKKFQETEE</sequence>
<evidence type="ECO:0000313" key="3">
    <source>
        <dbReference type="EMBL" id="KYD32865.1"/>
    </source>
</evidence>
<evidence type="ECO:0000256" key="2">
    <source>
        <dbReference type="SAM" id="Phobius"/>
    </source>
</evidence>
<dbReference type="InterPro" id="IPR027463">
    <property type="entry name" value="AcrB_DN_DC_subdom"/>
</dbReference>
<organism evidence="3 4">
    <name type="scientific">Parageobacillus toebii</name>
    <dbReference type="NCBI Taxonomy" id="153151"/>
    <lineage>
        <taxon>Bacteria</taxon>
        <taxon>Bacillati</taxon>
        <taxon>Bacillota</taxon>
        <taxon>Bacilli</taxon>
        <taxon>Bacillales</taxon>
        <taxon>Anoxybacillaceae</taxon>
        <taxon>Parageobacillus</taxon>
    </lineage>
</organism>
<dbReference type="Gene3D" id="3.30.70.1430">
    <property type="entry name" value="Multidrug efflux transporter AcrB pore domain"/>
    <property type="match status" value="2"/>
</dbReference>
<dbReference type="Gene3D" id="3.30.70.1440">
    <property type="entry name" value="Multidrug efflux transporter AcrB pore domain"/>
    <property type="match status" value="1"/>
</dbReference>
<feature type="transmembrane region" description="Helical" evidence="2">
    <location>
        <begin position="33"/>
        <end position="51"/>
    </location>
</feature>
<feature type="transmembrane region" description="Helical" evidence="2">
    <location>
        <begin position="508"/>
        <end position="528"/>
    </location>
</feature>
<dbReference type="InterPro" id="IPR001036">
    <property type="entry name" value="Acrflvin-R"/>
</dbReference>
<feature type="transmembrane region" description="Helical" evidence="2">
    <location>
        <begin position="408"/>
        <end position="427"/>
    </location>
</feature>
<feature type="transmembrane region" description="Helical" evidence="2">
    <location>
        <begin position="1022"/>
        <end position="1041"/>
    </location>
</feature>
<dbReference type="Gene3D" id="3.30.2090.10">
    <property type="entry name" value="Multidrug efflux transporter AcrB TolC docking domain, DN and DC subdomains"/>
    <property type="match status" value="3"/>
</dbReference>
<dbReference type="GO" id="GO:0042910">
    <property type="term" value="F:xenobiotic transmembrane transporter activity"/>
    <property type="evidence" value="ECO:0007669"/>
    <property type="project" value="TreeGrafter"/>
</dbReference>
<proteinExistence type="predicted"/>
<dbReference type="SUPFAM" id="SSF82714">
    <property type="entry name" value="Multidrug efflux transporter AcrB TolC docking domain, DN and DC subdomains"/>
    <property type="match status" value="2"/>
</dbReference>
<feature type="transmembrane region" description="Helical" evidence="2">
    <location>
        <begin position="950"/>
        <end position="970"/>
    </location>
</feature>
<name>A0A150N846_9BACL</name>
<dbReference type="PANTHER" id="PTHR32063:SF0">
    <property type="entry name" value="SWARMING MOTILITY PROTEIN SWRC"/>
    <property type="match status" value="1"/>
</dbReference>
<dbReference type="AlphaFoldDB" id="A0A150N846"/>
<reference evidence="3 4" key="1">
    <citation type="submission" date="2016-01" db="EMBL/GenBank/DDBJ databases">
        <title>Draft Genome Sequences of Seven Thermophilic Sporeformers Isolated from Foods.</title>
        <authorList>
            <person name="Berendsen E.M."/>
            <person name="Wells-Bennik M.H."/>
            <person name="Krawcyk A.O."/>
            <person name="De Jong A."/>
            <person name="Holsappel S."/>
            <person name="Eijlander R.T."/>
            <person name="Kuipers O.P."/>
        </authorList>
    </citation>
    <scope>NUCLEOTIDE SEQUENCE [LARGE SCALE GENOMIC DNA]</scope>
    <source>
        <strain evidence="3 4">B4110</strain>
    </source>
</reference>
<feature type="transmembrane region" description="Helical" evidence="2">
    <location>
        <begin position="540"/>
        <end position="562"/>
    </location>
</feature>
<gene>
    <name evidence="3" type="ORF">B4110_2670</name>
</gene>
<dbReference type="PATRIC" id="fig|153151.4.peg.2921"/>
<dbReference type="PRINTS" id="PR00702">
    <property type="entry name" value="ACRIFLAVINRP"/>
</dbReference>
<keyword evidence="2" id="KW-0472">Membrane</keyword>
<feature type="transmembrane region" description="Helical" evidence="2">
    <location>
        <begin position="924"/>
        <end position="943"/>
    </location>
</feature>
<dbReference type="Gene3D" id="3.30.70.1320">
    <property type="entry name" value="Multidrug efflux transporter AcrB pore domain like"/>
    <property type="match status" value="2"/>
</dbReference>
<dbReference type="Pfam" id="PF00873">
    <property type="entry name" value="ACR_tran"/>
    <property type="match status" value="2"/>
</dbReference>
<dbReference type="SUPFAM" id="SSF82866">
    <property type="entry name" value="Multidrug efflux transporter AcrB transmembrane domain"/>
    <property type="match status" value="2"/>
</dbReference>
<evidence type="ECO:0000313" key="4">
    <source>
        <dbReference type="Proteomes" id="UP000075324"/>
    </source>
</evidence>